<dbReference type="PANTHER" id="PTHR13325">
    <property type="entry name" value="PROTEASE M50 MEMBRANE-BOUND TRANSCRIPTION FACTOR SITE 2 PROTEASE"/>
    <property type="match status" value="1"/>
</dbReference>
<dbReference type="InterPro" id="IPR001193">
    <property type="entry name" value="MBTPS2"/>
</dbReference>
<keyword evidence="9" id="KW-1185">Reference proteome</keyword>
<dbReference type="GO" id="GO:0016020">
    <property type="term" value="C:membrane"/>
    <property type="evidence" value="ECO:0007669"/>
    <property type="project" value="InterPro"/>
</dbReference>
<dbReference type="AlphaFoldDB" id="A0A367JZA7"/>
<dbReference type="STRING" id="86630.A0A367JZA7"/>
<keyword evidence="8" id="KW-0645">Protease</keyword>
<feature type="transmembrane region" description="Helical" evidence="6">
    <location>
        <begin position="461"/>
        <end position="481"/>
    </location>
</feature>
<evidence type="ECO:0000256" key="5">
    <source>
        <dbReference type="ARBA" id="ARBA00032658"/>
    </source>
</evidence>
<gene>
    <name evidence="8" type="primary">MBTPS2</name>
    <name evidence="8" type="ORF">CU097_008817</name>
</gene>
<evidence type="ECO:0000313" key="9">
    <source>
        <dbReference type="Proteomes" id="UP000252139"/>
    </source>
</evidence>
<dbReference type="GO" id="GO:0031293">
    <property type="term" value="P:membrane protein intracellular domain proteolysis"/>
    <property type="evidence" value="ECO:0007669"/>
    <property type="project" value="TreeGrafter"/>
</dbReference>
<sequence>MELISVIWQFLLLWIFIYIFVFLIQFFTTKNPGPRRTAPHSVLPTFSISSSNEVERDQWSIKLFQVKYTTHRLNSFFQRLTQLAPWFWKAWFHIGALAASVTMVVGMVVIVYAGLKILSSLTRIISVDQSQHVKRELVEPNNGDEQVFLPMIPGVTLPMSHIGYYLLALTVCGLFHEAGHAMASFAEGVPIQSSGMFVMYLYPGAFVNIPDQQLQALAPFRQLKIICAGVWHNLVLYLFASLSLAGGLKLLLILIGWQSLEGQGGVSVVHIRTNSPLATHLPPATLIYQLDDTALTHNIEDWNTFLFKEDGRHTLEQGFCVSKTHENYGDKCCDIDDTNPFGRSPNATISCFQSIETALDKQCLSTLPILASKDIPRCKEASDCHGPEMSCVIPYTPSAAGQVVRIYAQIPSWVESEEADRRRIFIFEGELVDIWESVKVSILSPQFWILPVSLPHILELILRYISSFTIALALLNILPAFKLDGEFALEQLLISFMQPTDASLVTTTRTYRATKQVQDSIVKITSIVVGFVIVGSLVMGLLSVV</sequence>
<feature type="domain" description="Peptidase M50" evidence="7">
    <location>
        <begin position="164"/>
        <end position="494"/>
    </location>
</feature>
<dbReference type="Proteomes" id="UP000252139">
    <property type="component" value="Unassembled WGS sequence"/>
</dbReference>
<reference evidence="8 9" key="1">
    <citation type="journal article" date="2018" name="G3 (Bethesda)">
        <title>Phylogenetic and Phylogenomic Definition of Rhizopus Species.</title>
        <authorList>
            <person name="Gryganskyi A.P."/>
            <person name="Golan J."/>
            <person name="Dolatabadi S."/>
            <person name="Mondo S."/>
            <person name="Robb S."/>
            <person name="Idnurm A."/>
            <person name="Muszewska A."/>
            <person name="Steczkiewicz K."/>
            <person name="Masonjones S."/>
            <person name="Liao H.L."/>
            <person name="Gajdeczka M.T."/>
            <person name="Anike F."/>
            <person name="Vuek A."/>
            <person name="Anishchenko I.M."/>
            <person name="Voigt K."/>
            <person name="de Hoog G.S."/>
            <person name="Smith M.E."/>
            <person name="Heitman J."/>
            <person name="Vilgalys R."/>
            <person name="Stajich J.E."/>
        </authorList>
    </citation>
    <scope>NUCLEOTIDE SEQUENCE [LARGE SCALE GENOMIC DNA]</scope>
    <source>
        <strain evidence="8 9">CBS 357.93</strain>
    </source>
</reference>
<keyword evidence="4 6" id="KW-0472">Membrane</keyword>
<evidence type="ECO:0000313" key="8">
    <source>
        <dbReference type="EMBL" id="RCH95237.1"/>
    </source>
</evidence>
<evidence type="ECO:0000256" key="1">
    <source>
        <dbReference type="ARBA" id="ARBA00004127"/>
    </source>
</evidence>
<evidence type="ECO:0000259" key="7">
    <source>
        <dbReference type="Pfam" id="PF02163"/>
    </source>
</evidence>
<evidence type="ECO:0000256" key="3">
    <source>
        <dbReference type="ARBA" id="ARBA00022989"/>
    </source>
</evidence>
<dbReference type="PRINTS" id="PR01000">
    <property type="entry name" value="SREBPS2PTASE"/>
</dbReference>
<proteinExistence type="predicted"/>
<dbReference type="InterPro" id="IPR008915">
    <property type="entry name" value="Peptidase_M50"/>
</dbReference>
<dbReference type="GO" id="GO:0004222">
    <property type="term" value="F:metalloendopeptidase activity"/>
    <property type="evidence" value="ECO:0007669"/>
    <property type="project" value="InterPro"/>
</dbReference>
<evidence type="ECO:0000256" key="4">
    <source>
        <dbReference type="ARBA" id="ARBA00023136"/>
    </source>
</evidence>
<feature type="transmembrane region" description="Helical" evidence="6">
    <location>
        <begin position="234"/>
        <end position="257"/>
    </location>
</feature>
<keyword evidence="3 6" id="KW-1133">Transmembrane helix</keyword>
<dbReference type="PANTHER" id="PTHR13325:SF3">
    <property type="entry name" value="MEMBRANE-BOUND TRANSCRIPTION FACTOR SITE-2 PROTEASE"/>
    <property type="match status" value="1"/>
</dbReference>
<dbReference type="GO" id="GO:1905897">
    <property type="term" value="P:regulation of response to endoplasmic reticulum stress"/>
    <property type="evidence" value="ECO:0007669"/>
    <property type="project" value="TreeGrafter"/>
</dbReference>
<comment type="subcellular location">
    <subcellularLocation>
        <location evidence="1">Endomembrane system</location>
        <topology evidence="1">Multi-pass membrane protein</topology>
    </subcellularLocation>
</comment>
<dbReference type="GO" id="GO:0005737">
    <property type="term" value="C:cytoplasm"/>
    <property type="evidence" value="ECO:0007669"/>
    <property type="project" value="TreeGrafter"/>
</dbReference>
<keyword evidence="8" id="KW-0378">Hydrolase</keyword>
<organism evidence="8 9">
    <name type="scientific">Rhizopus azygosporus</name>
    <name type="common">Rhizopus microsporus var. azygosporus</name>
    <dbReference type="NCBI Taxonomy" id="86630"/>
    <lineage>
        <taxon>Eukaryota</taxon>
        <taxon>Fungi</taxon>
        <taxon>Fungi incertae sedis</taxon>
        <taxon>Mucoromycota</taxon>
        <taxon>Mucoromycotina</taxon>
        <taxon>Mucoromycetes</taxon>
        <taxon>Mucorales</taxon>
        <taxon>Mucorineae</taxon>
        <taxon>Rhizopodaceae</taxon>
        <taxon>Rhizopus</taxon>
    </lineage>
</organism>
<evidence type="ECO:0000256" key="6">
    <source>
        <dbReference type="SAM" id="Phobius"/>
    </source>
</evidence>
<dbReference type="OrthoDB" id="7694678at2759"/>
<feature type="transmembrane region" description="Helical" evidence="6">
    <location>
        <begin position="7"/>
        <end position="27"/>
    </location>
</feature>
<dbReference type="GO" id="GO:0012505">
    <property type="term" value="C:endomembrane system"/>
    <property type="evidence" value="ECO:0007669"/>
    <property type="project" value="UniProtKB-SubCell"/>
</dbReference>
<feature type="transmembrane region" description="Helical" evidence="6">
    <location>
        <begin position="521"/>
        <end position="542"/>
    </location>
</feature>
<name>A0A367JZA7_RHIAZ</name>
<comment type="caution">
    <text evidence="8">The sequence shown here is derived from an EMBL/GenBank/DDBJ whole genome shotgun (WGS) entry which is preliminary data.</text>
</comment>
<dbReference type="Pfam" id="PF02163">
    <property type="entry name" value="Peptidase_M50"/>
    <property type="match status" value="1"/>
</dbReference>
<feature type="transmembrane region" description="Helical" evidence="6">
    <location>
        <begin position="90"/>
        <end position="115"/>
    </location>
</feature>
<keyword evidence="2 6" id="KW-0812">Transmembrane</keyword>
<dbReference type="EMBL" id="PJQL01000487">
    <property type="protein sequence ID" value="RCH95237.1"/>
    <property type="molecule type" value="Genomic_DNA"/>
</dbReference>
<protein>
    <recommendedName>
        <fullName evidence="5">Endopeptidase S2P</fullName>
    </recommendedName>
</protein>
<accession>A0A367JZA7</accession>
<evidence type="ECO:0000256" key="2">
    <source>
        <dbReference type="ARBA" id="ARBA00022692"/>
    </source>
</evidence>